<dbReference type="AlphaFoldDB" id="A0AB39G042"/>
<evidence type="ECO:0000313" key="1">
    <source>
        <dbReference type="EMBL" id="XDJ85132.1"/>
    </source>
</evidence>
<sequence length="454" mass="48110">MANLDRIANVVISLGTLAIDEKSFNDMLILGSHVLSTNRVLVITGADELLDMGLPSTDPLYWAARDVFSQTPHVAQCYIGRRQVDGATVTVTKAAVAEYSVTLKWRDGTGTQQSAKATYAGLQADDEAAIATGLAAAINGTAAPVTATATAADIALVNDTAGAPMALSVAGNLEMALAASTESATDALAAVNGEMSNWYGLILASRVAQDVKDAAAWTEANEKLFSTASADPNIIDSGSTSDIASYLMENQYFRTSAMYSASADTQYPEAALMSNRFTYYAGQESWANVRLAGVAVSDMSEGQYITAKAKNVTTFEMFRNFAVTQGGRVAAGEWIDVIRLRDQLAEQIKVAAVGAIVRATNSTGKVPYTDDGIQLMANAIRDPLDLNVRRGGIAPPELDENGQAIPSYIIGVPRASQILTNDKANRVLRDLKFTARLAGAIHAVEIKGSLVYDF</sequence>
<name>A0AB39G042_9BURK</name>
<organism evidence="1">
    <name type="scientific">Castellaniella ginsengisoli</name>
    <dbReference type="NCBI Taxonomy" id="546114"/>
    <lineage>
        <taxon>Bacteria</taxon>
        <taxon>Pseudomonadati</taxon>
        <taxon>Pseudomonadota</taxon>
        <taxon>Betaproteobacteria</taxon>
        <taxon>Burkholderiales</taxon>
        <taxon>Alcaligenaceae</taxon>
        <taxon>Castellaniella</taxon>
    </lineage>
</organism>
<protein>
    <submittedName>
        <fullName evidence="1">DUF3383 family protein</fullName>
    </submittedName>
</protein>
<proteinExistence type="predicted"/>
<dbReference type="EMBL" id="CP158268">
    <property type="protein sequence ID" value="XDJ85132.1"/>
    <property type="molecule type" value="Genomic_DNA"/>
</dbReference>
<reference evidence="1" key="1">
    <citation type="submission" date="2024-05" db="EMBL/GenBank/DDBJ databases">
        <authorList>
            <person name="Luo Y.-C."/>
            <person name="Nicholds J."/>
            <person name="Mortimer T."/>
            <person name="Maboni G."/>
        </authorList>
    </citation>
    <scope>NUCLEOTIDE SEQUENCE</scope>
    <source>
        <strain evidence="1">140124</strain>
    </source>
</reference>
<gene>
    <name evidence="1" type="ORF">ABRZ08_13175</name>
</gene>
<accession>A0AB39G042</accession>
<dbReference type="RefSeq" id="WP_368641766.1">
    <property type="nucleotide sequence ID" value="NZ_CP158268.1"/>
</dbReference>